<organism evidence="1 2">
    <name type="scientific">Thermodesulfovibrio aggregans</name>
    <dbReference type="NCBI Taxonomy" id="86166"/>
    <lineage>
        <taxon>Bacteria</taxon>
        <taxon>Pseudomonadati</taxon>
        <taxon>Nitrospirota</taxon>
        <taxon>Thermodesulfovibrionia</taxon>
        <taxon>Thermodesulfovibrionales</taxon>
        <taxon>Thermodesulfovibrionaceae</taxon>
        <taxon>Thermodesulfovibrio</taxon>
    </lineage>
</organism>
<proteinExistence type="predicted"/>
<evidence type="ECO:0008006" key="3">
    <source>
        <dbReference type="Google" id="ProtNLM"/>
    </source>
</evidence>
<dbReference type="Proteomes" id="UP000054976">
    <property type="component" value="Unassembled WGS sequence"/>
</dbReference>
<protein>
    <recommendedName>
        <fullName evidence="3">DUF5666 domain-containing protein</fullName>
    </recommendedName>
</protein>
<reference evidence="2" key="1">
    <citation type="submission" date="2016-01" db="EMBL/GenBank/DDBJ databases">
        <title>Draft genome sequence of Thermodesulfovibrio aggregans strain TGE-P1.</title>
        <authorList>
            <person name="Sekiguchi Y."/>
            <person name="Ohashi A."/>
            <person name="Matsuura N."/>
            <person name="Tourlousse M.D."/>
        </authorList>
    </citation>
    <scope>NUCLEOTIDE SEQUENCE [LARGE SCALE GENOMIC DNA]</scope>
    <source>
        <strain evidence="2">TGE-P1</strain>
    </source>
</reference>
<name>A0A0U9HR12_9BACT</name>
<sequence length="91" mass="10485">MNMLIKLLIILSTIIFFNIAFAEDYKGNFEVKGNSLIINKHRRIILNTNIEVLTSTGQKIPIENLKYARVIEIVRDSGNNIVKIIVLGWWD</sequence>
<evidence type="ECO:0000313" key="1">
    <source>
        <dbReference type="EMBL" id="GAQ95472.1"/>
    </source>
</evidence>
<dbReference type="EMBL" id="BCNO01000002">
    <property type="protein sequence ID" value="GAQ95472.1"/>
    <property type="molecule type" value="Genomic_DNA"/>
</dbReference>
<accession>A0A0U9HR12</accession>
<dbReference type="STRING" id="86166.TAGGR_2365"/>
<dbReference type="RefSeq" id="WP_059176904.1">
    <property type="nucleotide sequence ID" value="NZ_BCNO01000002.1"/>
</dbReference>
<dbReference type="AlphaFoldDB" id="A0A0U9HR12"/>
<evidence type="ECO:0000313" key="2">
    <source>
        <dbReference type="Proteomes" id="UP000054976"/>
    </source>
</evidence>
<keyword evidence="2" id="KW-1185">Reference proteome</keyword>
<comment type="caution">
    <text evidence="1">The sequence shown here is derived from an EMBL/GenBank/DDBJ whole genome shotgun (WGS) entry which is preliminary data.</text>
</comment>
<gene>
    <name evidence="1" type="ORF">TAGGR_2365</name>
</gene>